<feature type="region of interest" description="Disordered" evidence="1">
    <location>
        <begin position="38"/>
        <end position="65"/>
    </location>
</feature>
<dbReference type="Proteomes" id="UP000183832">
    <property type="component" value="Unassembled WGS sequence"/>
</dbReference>
<gene>
    <name evidence="3" type="ORF">CLUMA_CG004472</name>
</gene>
<name>A0A1J1HTS7_9DIPT</name>
<sequence>MKIAIAVLLIACVFFVIESEASPDSKLEDLVLSGPGAAMTANQGVQKREACDSQGESDEDDRRRK</sequence>
<keyword evidence="2" id="KW-0732">Signal</keyword>
<organism evidence="3 4">
    <name type="scientific">Clunio marinus</name>
    <dbReference type="NCBI Taxonomy" id="568069"/>
    <lineage>
        <taxon>Eukaryota</taxon>
        <taxon>Metazoa</taxon>
        <taxon>Ecdysozoa</taxon>
        <taxon>Arthropoda</taxon>
        <taxon>Hexapoda</taxon>
        <taxon>Insecta</taxon>
        <taxon>Pterygota</taxon>
        <taxon>Neoptera</taxon>
        <taxon>Endopterygota</taxon>
        <taxon>Diptera</taxon>
        <taxon>Nematocera</taxon>
        <taxon>Chironomoidea</taxon>
        <taxon>Chironomidae</taxon>
        <taxon>Clunio</taxon>
    </lineage>
</organism>
<evidence type="ECO:0000256" key="1">
    <source>
        <dbReference type="SAM" id="MobiDB-lite"/>
    </source>
</evidence>
<evidence type="ECO:0000256" key="2">
    <source>
        <dbReference type="SAM" id="SignalP"/>
    </source>
</evidence>
<keyword evidence="4" id="KW-1185">Reference proteome</keyword>
<proteinExistence type="predicted"/>
<accession>A0A1J1HTS7</accession>
<evidence type="ECO:0000313" key="4">
    <source>
        <dbReference type="Proteomes" id="UP000183832"/>
    </source>
</evidence>
<feature type="chain" id="PRO_5013266807" evidence="2">
    <location>
        <begin position="22"/>
        <end position="65"/>
    </location>
</feature>
<protein>
    <submittedName>
        <fullName evidence="3">CLUMA_CG004472, isoform A</fullName>
    </submittedName>
</protein>
<dbReference type="AlphaFoldDB" id="A0A1J1HTS7"/>
<dbReference type="EMBL" id="CVRI01000020">
    <property type="protein sequence ID" value="CRK90780.1"/>
    <property type="molecule type" value="Genomic_DNA"/>
</dbReference>
<reference evidence="3 4" key="1">
    <citation type="submission" date="2015-04" db="EMBL/GenBank/DDBJ databases">
        <authorList>
            <person name="Syromyatnikov M.Y."/>
            <person name="Popov V.N."/>
        </authorList>
    </citation>
    <scope>NUCLEOTIDE SEQUENCE [LARGE SCALE GENOMIC DNA]</scope>
</reference>
<feature type="signal peptide" evidence="2">
    <location>
        <begin position="1"/>
        <end position="21"/>
    </location>
</feature>
<evidence type="ECO:0000313" key="3">
    <source>
        <dbReference type="EMBL" id="CRK90780.1"/>
    </source>
</evidence>